<dbReference type="RefSeq" id="WP_193865694.1">
    <property type="nucleotide sequence ID" value="NZ_JADEYR010000005.1"/>
</dbReference>
<dbReference type="InterPro" id="IPR023393">
    <property type="entry name" value="START-like_dom_sf"/>
</dbReference>
<dbReference type="SUPFAM" id="SSF55961">
    <property type="entry name" value="Bet v1-like"/>
    <property type="match status" value="1"/>
</dbReference>
<accession>A0ABR9W0I4</accession>
<evidence type="ECO:0000313" key="1">
    <source>
        <dbReference type="EMBL" id="MBE9403955.1"/>
    </source>
</evidence>
<keyword evidence="2" id="KW-1185">Reference proteome</keyword>
<evidence type="ECO:0000313" key="2">
    <source>
        <dbReference type="Proteomes" id="UP000644727"/>
    </source>
</evidence>
<dbReference type="Gene3D" id="3.30.530.20">
    <property type="match status" value="1"/>
</dbReference>
<dbReference type="Pfam" id="PF10604">
    <property type="entry name" value="Polyketide_cyc2"/>
    <property type="match status" value="1"/>
</dbReference>
<organism evidence="1 2">
    <name type="scientific">Brachybacterium epidermidis</name>
    <dbReference type="NCBI Taxonomy" id="2781983"/>
    <lineage>
        <taxon>Bacteria</taxon>
        <taxon>Bacillati</taxon>
        <taxon>Actinomycetota</taxon>
        <taxon>Actinomycetes</taxon>
        <taxon>Micrococcales</taxon>
        <taxon>Dermabacteraceae</taxon>
        <taxon>Brachybacterium</taxon>
    </lineage>
</organism>
<gene>
    <name evidence="1" type="ORF">IOE58_07065</name>
</gene>
<name>A0ABR9W0I4_9MICO</name>
<comment type="caution">
    <text evidence="1">The sequence shown here is derived from an EMBL/GenBank/DDBJ whole genome shotgun (WGS) entry which is preliminary data.</text>
</comment>
<sequence>MATHQLRLSRQIPATAEQVWAVIADIEAAPHTLRDVLAVDLQTQGPYGVGTRWIETRKMFGFEGSQEMQVVEADAPRRTVVVAEAGGADYRTEFILSPISGSPDATQLTMVFTAVPQSRGGLKGKLTGVMAKVGLKATRKAMEQDLEDIAAAAARR</sequence>
<protein>
    <submittedName>
        <fullName evidence="1">SRPBCC family protein</fullName>
    </submittedName>
</protein>
<dbReference type="EMBL" id="JADEYR010000005">
    <property type="protein sequence ID" value="MBE9403955.1"/>
    <property type="molecule type" value="Genomic_DNA"/>
</dbReference>
<dbReference type="Proteomes" id="UP000644727">
    <property type="component" value="Unassembled WGS sequence"/>
</dbReference>
<dbReference type="InterPro" id="IPR019587">
    <property type="entry name" value="Polyketide_cyclase/dehydratase"/>
</dbReference>
<reference evidence="1 2" key="1">
    <citation type="submission" date="2020-10" db="EMBL/GenBank/DDBJ databases">
        <title>Draft genome and description of Brachybacterium epidermidis sp nov.</title>
        <authorList>
            <person name="Boxberger M."/>
            <person name="La Scola B."/>
        </authorList>
    </citation>
    <scope>NUCLEOTIDE SEQUENCE [LARGE SCALE GENOMIC DNA]</scope>
    <source>
        <strain evidence="1 2">Marseille-Q2903</strain>
    </source>
</reference>
<proteinExistence type="predicted"/>